<dbReference type="AlphaFoldDB" id="A0AAV4MXE9"/>
<accession>A0AAV4MXE9</accession>
<feature type="transmembrane region" description="Helical" evidence="1">
    <location>
        <begin position="79"/>
        <end position="97"/>
    </location>
</feature>
<organism evidence="2 3">
    <name type="scientific">Caerostris extrusa</name>
    <name type="common">Bark spider</name>
    <name type="synonym">Caerostris bankana</name>
    <dbReference type="NCBI Taxonomy" id="172846"/>
    <lineage>
        <taxon>Eukaryota</taxon>
        <taxon>Metazoa</taxon>
        <taxon>Ecdysozoa</taxon>
        <taxon>Arthropoda</taxon>
        <taxon>Chelicerata</taxon>
        <taxon>Arachnida</taxon>
        <taxon>Araneae</taxon>
        <taxon>Araneomorphae</taxon>
        <taxon>Entelegynae</taxon>
        <taxon>Araneoidea</taxon>
        <taxon>Araneidae</taxon>
        <taxon>Caerostris</taxon>
    </lineage>
</organism>
<keyword evidence="3" id="KW-1185">Reference proteome</keyword>
<evidence type="ECO:0000256" key="1">
    <source>
        <dbReference type="SAM" id="Phobius"/>
    </source>
</evidence>
<feature type="transmembrane region" description="Helical" evidence="1">
    <location>
        <begin position="47"/>
        <end position="67"/>
    </location>
</feature>
<dbReference type="Proteomes" id="UP001054945">
    <property type="component" value="Unassembled WGS sequence"/>
</dbReference>
<evidence type="ECO:0000313" key="3">
    <source>
        <dbReference type="Proteomes" id="UP001054945"/>
    </source>
</evidence>
<name>A0AAV4MXE9_CAEEX</name>
<keyword evidence="1" id="KW-1133">Transmembrane helix</keyword>
<feature type="transmembrane region" description="Helical" evidence="1">
    <location>
        <begin position="103"/>
        <end position="120"/>
    </location>
</feature>
<keyword evidence="1" id="KW-0472">Membrane</keyword>
<protein>
    <submittedName>
        <fullName evidence="2">Uncharacterized protein</fullName>
    </submittedName>
</protein>
<sequence length="152" mass="18261">MLRLVAVTNVHLCVCALYHPFQLACFPYRKKLLLRRSFPVCVWSNQIAVSGFGLLGLARFAMVEALIRRVKISLGFDFGMYFLFFHGFSYFCFAIWMVRRLQLLFLVKCNVFFVVLRSWHYGWKWIDKRMLFTRLIRFLGWYQRGISFKFNL</sequence>
<dbReference type="EMBL" id="BPLR01002713">
    <property type="protein sequence ID" value="GIX77068.1"/>
    <property type="molecule type" value="Genomic_DNA"/>
</dbReference>
<reference evidence="2 3" key="1">
    <citation type="submission" date="2021-06" db="EMBL/GenBank/DDBJ databases">
        <title>Caerostris extrusa draft genome.</title>
        <authorList>
            <person name="Kono N."/>
            <person name="Arakawa K."/>
        </authorList>
    </citation>
    <scope>NUCLEOTIDE SEQUENCE [LARGE SCALE GENOMIC DNA]</scope>
</reference>
<keyword evidence="1" id="KW-0812">Transmembrane</keyword>
<proteinExistence type="predicted"/>
<comment type="caution">
    <text evidence="2">The sequence shown here is derived from an EMBL/GenBank/DDBJ whole genome shotgun (WGS) entry which is preliminary data.</text>
</comment>
<evidence type="ECO:0000313" key="2">
    <source>
        <dbReference type="EMBL" id="GIX77068.1"/>
    </source>
</evidence>
<gene>
    <name evidence="2" type="ORF">CEXT_58701</name>
</gene>